<geneLocation type="plasmid" evidence="1 2">
    <name>unnamed6</name>
</geneLocation>
<dbReference type="SUPFAM" id="SSF50199">
    <property type="entry name" value="Staphylococcal nuclease"/>
    <property type="match status" value="1"/>
</dbReference>
<dbReference type="RefSeq" id="WP_306041660.1">
    <property type="nucleotide sequence ID" value="NZ_CP132308.1"/>
</dbReference>
<keyword evidence="2" id="KW-1185">Reference proteome</keyword>
<dbReference type="Proteomes" id="UP001234585">
    <property type="component" value="Plasmid unnamed6"/>
</dbReference>
<proteinExistence type="predicted"/>
<dbReference type="EMBL" id="CP132308">
    <property type="protein sequence ID" value="WLS01287.1"/>
    <property type="molecule type" value="Genomic_DNA"/>
</dbReference>
<dbReference type="InterPro" id="IPR035437">
    <property type="entry name" value="SNase_OB-fold_sf"/>
</dbReference>
<evidence type="ECO:0000313" key="2">
    <source>
        <dbReference type="Proteomes" id="UP001234585"/>
    </source>
</evidence>
<evidence type="ECO:0000313" key="1">
    <source>
        <dbReference type="EMBL" id="WLS01287.1"/>
    </source>
</evidence>
<organism evidence="1 2">
    <name type="scientific">Shinella sumterensis</name>
    <dbReference type="NCBI Taxonomy" id="1967501"/>
    <lineage>
        <taxon>Bacteria</taxon>
        <taxon>Pseudomonadati</taxon>
        <taxon>Pseudomonadota</taxon>
        <taxon>Alphaproteobacteria</taxon>
        <taxon>Hyphomicrobiales</taxon>
        <taxon>Rhizobiaceae</taxon>
        <taxon>Shinella</taxon>
    </lineage>
</organism>
<reference evidence="1 2" key="1">
    <citation type="submission" date="2023-08" db="EMBL/GenBank/DDBJ databases">
        <title>Pathogen: clinical or host-associated sample.</title>
        <authorList>
            <person name="Hergert J."/>
            <person name="Casey R."/>
            <person name="Wagner J."/>
            <person name="Young E.L."/>
            <person name="Oakeson K.F."/>
        </authorList>
    </citation>
    <scope>NUCLEOTIDE SEQUENCE [LARGE SCALE GENOMIC DNA]</scope>
    <source>
        <strain evidence="1 2">1760953</strain>
        <plasmid evidence="1 2">unnamed6</plasmid>
    </source>
</reference>
<keyword evidence="1" id="KW-0614">Plasmid</keyword>
<accession>A0AA50DHD5</accession>
<sequence>MAIAMLVAFAAVAQDKTISFPSNVSFETGDTWAYEGRKYRVFGVQSCLRGTTFRSSDGDEVDCGMRSIASIAALFSTGSIGCQPVGNAKDGATFVVCAAEIDEMTVDVGTALISSGGAFAAVFPSGAPVSASYAIAEKAAKDSRAGLWAGRFVHPVSLLLGEQ</sequence>
<name>A0AA50DHD5_9HYPH</name>
<dbReference type="AlphaFoldDB" id="A0AA50DHD5"/>
<gene>
    <name evidence="1" type="ORF">Q9313_27660</name>
</gene>
<protein>
    <submittedName>
        <fullName evidence="1">Thermonuclease family protein</fullName>
    </submittedName>
</protein>